<evidence type="ECO:0000313" key="1">
    <source>
        <dbReference type="EMBL" id="KIM60170.1"/>
    </source>
</evidence>
<proteinExistence type="predicted"/>
<dbReference type="InterPro" id="IPR012337">
    <property type="entry name" value="RNaseH-like_sf"/>
</dbReference>
<dbReference type="OrthoDB" id="3252425at2759"/>
<dbReference type="SUPFAM" id="SSF53098">
    <property type="entry name" value="Ribonuclease H-like"/>
    <property type="match status" value="1"/>
</dbReference>
<protein>
    <submittedName>
        <fullName evidence="1">Uncharacterized protein</fullName>
    </submittedName>
</protein>
<name>A0A0C3DHK9_9AGAM</name>
<gene>
    <name evidence="1" type="ORF">SCLCIDRAFT_124853</name>
</gene>
<evidence type="ECO:0000313" key="2">
    <source>
        <dbReference type="Proteomes" id="UP000053989"/>
    </source>
</evidence>
<feature type="non-terminal residue" evidence="1">
    <location>
        <position position="1"/>
    </location>
</feature>
<organism evidence="1 2">
    <name type="scientific">Scleroderma citrinum Foug A</name>
    <dbReference type="NCBI Taxonomy" id="1036808"/>
    <lineage>
        <taxon>Eukaryota</taxon>
        <taxon>Fungi</taxon>
        <taxon>Dikarya</taxon>
        <taxon>Basidiomycota</taxon>
        <taxon>Agaricomycotina</taxon>
        <taxon>Agaricomycetes</taxon>
        <taxon>Agaricomycetidae</taxon>
        <taxon>Boletales</taxon>
        <taxon>Sclerodermatineae</taxon>
        <taxon>Sclerodermataceae</taxon>
        <taxon>Scleroderma</taxon>
    </lineage>
</organism>
<dbReference type="Proteomes" id="UP000053989">
    <property type="component" value="Unassembled WGS sequence"/>
</dbReference>
<reference evidence="1 2" key="1">
    <citation type="submission" date="2014-04" db="EMBL/GenBank/DDBJ databases">
        <authorList>
            <consortium name="DOE Joint Genome Institute"/>
            <person name="Kuo A."/>
            <person name="Kohler A."/>
            <person name="Nagy L.G."/>
            <person name="Floudas D."/>
            <person name="Copeland A."/>
            <person name="Barry K.W."/>
            <person name="Cichocki N."/>
            <person name="Veneault-Fourrey C."/>
            <person name="LaButti K."/>
            <person name="Lindquist E.A."/>
            <person name="Lipzen A."/>
            <person name="Lundell T."/>
            <person name="Morin E."/>
            <person name="Murat C."/>
            <person name="Sun H."/>
            <person name="Tunlid A."/>
            <person name="Henrissat B."/>
            <person name="Grigoriev I.V."/>
            <person name="Hibbett D.S."/>
            <person name="Martin F."/>
            <person name="Nordberg H.P."/>
            <person name="Cantor M.N."/>
            <person name="Hua S.X."/>
        </authorList>
    </citation>
    <scope>NUCLEOTIDE SEQUENCE [LARGE SCALE GENOMIC DNA]</scope>
    <source>
        <strain evidence="1 2">Foug A</strain>
    </source>
</reference>
<keyword evidence="2" id="KW-1185">Reference proteome</keyword>
<reference evidence="2" key="2">
    <citation type="submission" date="2015-01" db="EMBL/GenBank/DDBJ databases">
        <title>Evolutionary Origins and Diversification of the Mycorrhizal Mutualists.</title>
        <authorList>
            <consortium name="DOE Joint Genome Institute"/>
            <consortium name="Mycorrhizal Genomics Consortium"/>
            <person name="Kohler A."/>
            <person name="Kuo A."/>
            <person name="Nagy L.G."/>
            <person name="Floudas D."/>
            <person name="Copeland A."/>
            <person name="Barry K.W."/>
            <person name="Cichocki N."/>
            <person name="Veneault-Fourrey C."/>
            <person name="LaButti K."/>
            <person name="Lindquist E.A."/>
            <person name="Lipzen A."/>
            <person name="Lundell T."/>
            <person name="Morin E."/>
            <person name="Murat C."/>
            <person name="Riley R."/>
            <person name="Ohm R."/>
            <person name="Sun H."/>
            <person name="Tunlid A."/>
            <person name="Henrissat B."/>
            <person name="Grigoriev I.V."/>
            <person name="Hibbett D.S."/>
            <person name="Martin F."/>
        </authorList>
    </citation>
    <scope>NUCLEOTIDE SEQUENCE [LARGE SCALE GENOMIC DNA]</scope>
    <source>
        <strain evidence="2">Foug A</strain>
    </source>
</reference>
<dbReference type="AlphaFoldDB" id="A0A0C3DHK9"/>
<dbReference type="HOGENOM" id="CLU_099691_1_0_1"/>
<sequence>LCKLSFKMIHLTTLILPVWREILKDLRMKVSCMPRDVMTQWNSLFDLLEYALKHWKAIDLVMQRRELGMRDLELSNNEWELVEQLHSILKILKDAMLFFSRSTPTLAAVIPAMDHIDMEFATSACNKKLLLSIRSSVSLAKMTLNRYYPHTDKSEVYHIAMGNY</sequence>
<dbReference type="EMBL" id="KN822065">
    <property type="protein sequence ID" value="KIM60170.1"/>
    <property type="molecule type" value="Genomic_DNA"/>
</dbReference>
<dbReference type="InParanoid" id="A0A0C3DHK9"/>
<accession>A0A0C3DHK9</accession>